<reference evidence="18" key="1">
    <citation type="submission" date="2025-08" db="UniProtKB">
        <authorList>
            <consortium name="RefSeq"/>
        </authorList>
    </citation>
    <scope>IDENTIFICATION</scope>
    <source>
        <tissue evidence="18">Whole organism</tissue>
    </source>
</reference>
<evidence type="ECO:0000256" key="12">
    <source>
        <dbReference type="ARBA" id="ARBA00023136"/>
    </source>
</evidence>
<dbReference type="GO" id="GO:0030552">
    <property type="term" value="F:cAMP binding"/>
    <property type="evidence" value="ECO:0007669"/>
    <property type="project" value="TreeGrafter"/>
</dbReference>
<dbReference type="InterPro" id="IPR006916">
    <property type="entry name" value="POPDC1-3"/>
</dbReference>
<evidence type="ECO:0000256" key="2">
    <source>
        <dbReference type="ARBA" id="ARBA00004141"/>
    </source>
</evidence>
<dbReference type="GO" id="GO:0051146">
    <property type="term" value="P:striated muscle cell differentiation"/>
    <property type="evidence" value="ECO:0007669"/>
    <property type="project" value="TreeGrafter"/>
</dbReference>
<keyword evidence="7" id="KW-1003">Cell membrane</keyword>
<dbReference type="SUPFAM" id="SSF51206">
    <property type="entry name" value="cAMP-binding domain-like"/>
    <property type="match status" value="1"/>
</dbReference>
<evidence type="ECO:0000256" key="4">
    <source>
        <dbReference type="ARBA" id="ARBA00007146"/>
    </source>
</evidence>
<dbReference type="PANTHER" id="PTHR12101:SF17">
    <property type="entry name" value="BLOOD VESSEL EPICARDIAL SUBSTANCE"/>
    <property type="match status" value="1"/>
</dbReference>
<feature type="compositionally biased region" description="Basic and acidic residues" evidence="14">
    <location>
        <begin position="665"/>
        <end position="684"/>
    </location>
</feature>
<evidence type="ECO:0000256" key="14">
    <source>
        <dbReference type="SAM" id="MobiDB-lite"/>
    </source>
</evidence>
<feature type="transmembrane region" description="Helical" evidence="15">
    <location>
        <begin position="372"/>
        <end position="391"/>
    </location>
</feature>
<dbReference type="AlphaFoldDB" id="A0A8B7N278"/>
<dbReference type="RefSeq" id="XP_018007947.2">
    <property type="nucleotide sequence ID" value="XM_018152458.2"/>
</dbReference>
<proteinExistence type="inferred from homology"/>
<feature type="region of interest" description="Disordered" evidence="14">
    <location>
        <begin position="713"/>
        <end position="773"/>
    </location>
</feature>
<evidence type="ECO:0000256" key="1">
    <source>
        <dbReference type="ARBA" id="ARBA00004124"/>
    </source>
</evidence>
<dbReference type="GO" id="GO:0005923">
    <property type="term" value="C:bicellular tight junction"/>
    <property type="evidence" value="ECO:0007669"/>
    <property type="project" value="UniProtKB-SubCell"/>
</dbReference>
<keyword evidence="17" id="KW-1185">Reference proteome</keyword>
<evidence type="ECO:0000256" key="7">
    <source>
        <dbReference type="ARBA" id="ARBA00022475"/>
    </source>
</evidence>
<keyword evidence="10" id="KW-0965">Cell junction</keyword>
<dbReference type="Proteomes" id="UP000694843">
    <property type="component" value="Unplaced"/>
</dbReference>
<feature type="transmembrane region" description="Helical" evidence="15">
    <location>
        <begin position="398"/>
        <end position="421"/>
    </location>
</feature>
<evidence type="ECO:0000256" key="6">
    <source>
        <dbReference type="ARBA" id="ARBA00022473"/>
    </source>
</evidence>
<evidence type="ECO:0000259" key="16">
    <source>
        <dbReference type="Pfam" id="PF04831"/>
    </source>
</evidence>
<dbReference type="OrthoDB" id="425611at2759"/>
<evidence type="ECO:0000256" key="15">
    <source>
        <dbReference type="SAM" id="Phobius"/>
    </source>
</evidence>
<evidence type="ECO:0000256" key="10">
    <source>
        <dbReference type="ARBA" id="ARBA00022949"/>
    </source>
</evidence>
<dbReference type="InterPro" id="IPR018490">
    <property type="entry name" value="cNMP-bd_dom_sf"/>
</dbReference>
<feature type="compositionally biased region" description="Basic and acidic residues" evidence="14">
    <location>
        <begin position="600"/>
        <end position="613"/>
    </location>
</feature>
<dbReference type="Pfam" id="PF04831">
    <property type="entry name" value="POPDC1-3"/>
    <property type="match status" value="1"/>
</dbReference>
<keyword evidence="12 15" id="KW-0472">Membrane</keyword>
<feature type="domain" description="POPDC1-3" evidence="16">
    <location>
        <begin position="346"/>
        <end position="573"/>
    </location>
</feature>
<dbReference type="GO" id="GO:0007155">
    <property type="term" value="P:cell adhesion"/>
    <property type="evidence" value="ECO:0007669"/>
    <property type="project" value="UniProtKB-KW"/>
</dbReference>
<keyword evidence="11 15" id="KW-1133">Transmembrane helix</keyword>
<dbReference type="GO" id="GO:0042383">
    <property type="term" value="C:sarcolemma"/>
    <property type="evidence" value="ECO:0007669"/>
    <property type="project" value="TreeGrafter"/>
</dbReference>
<dbReference type="GO" id="GO:0016328">
    <property type="term" value="C:lateral plasma membrane"/>
    <property type="evidence" value="ECO:0007669"/>
    <property type="project" value="UniProtKB-SubCell"/>
</dbReference>
<dbReference type="GO" id="GO:0042391">
    <property type="term" value="P:regulation of membrane potential"/>
    <property type="evidence" value="ECO:0007669"/>
    <property type="project" value="TreeGrafter"/>
</dbReference>
<keyword evidence="13" id="KW-0325">Glycoprotein</keyword>
<dbReference type="PANTHER" id="PTHR12101">
    <property type="entry name" value="POPEYE DOMAIN CONTAINING PROTEIN"/>
    <property type="match status" value="1"/>
</dbReference>
<evidence type="ECO:0000256" key="5">
    <source>
        <dbReference type="ARBA" id="ARBA00022427"/>
    </source>
</evidence>
<name>A0A8B7N278_HYAAZ</name>
<accession>A0A8B7N278</accession>
<dbReference type="InterPro" id="IPR055272">
    <property type="entry name" value="POPDC1-3_dom"/>
</dbReference>
<sequence length="773" mass="86648">MLSCVCHQTCFSTQILFVCRVLVLIALLLPIYSVQYSLPSPVGTSRPRQNAQVIRRYGPSKIYALKGTGDEAYLDLIKDASQKETGDSFLIADAGWENYLDEEVVLKKRRVKKMIVRSLKRSNYIKKQEVKRMSLDLKKLSNLRENVLSSHSNANFSPIQYQSHITHINHNISLFDYTDNDESFVGPLDESSQSSASHTVLPRSNPLGIFTANTNSTSLLRNSSYLDLLTYKSKPGKYLVRAPTFSYARNSLQMLVSEPPMGRKKRSLLNNVNKKQVTDIKAFPRYSLRSSNASMRVSAKKPKSQVNATEETPKQFGVVDDVSDNTTSQNESALDIPSCVEWTGGQNTFYQIGNLLCLVAFLLPHNFRASGVLMRGSLTCAMLLFCAWACVRLCAMDVLLWYVVLATVNVVHVCRLAYVLWPARISPELADFYEKLFRPLKVSRTTFVQLAREGRVVRLPTGHIYAEEDVTPAATRLAVLLTGRLSVSCDSTHLHYVFPNQFVDSPEWEARQLLDCPAQYFQVTVVSEEDCALLVWQRPKLISLLADEPSLAAVLTSLVGRDVTTKLYSLTEQQEQQRSLGPSMLMPGDRRRPSVAQRRYSADARPCDGDRTSSRAQSWRPCHGTLSDPEIHEKDDGKITNDLKPISGREVLTATEPRGSLESCNENKEASKSPDQSYKTRDEQAISPELSLKSGYEATTNLSDQTQFSVIKKDANQEVQTSRDATTHSDAGCKTGSARRKLNDQSARRGPPLARLKKRDSVVRFSDLTEELE</sequence>
<keyword evidence="9" id="KW-0130">Cell adhesion</keyword>
<comment type="similarity">
    <text evidence="4">Belongs to the popeye family.</text>
</comment>
<feature type="transmembrane region" description="Helical" evidence="15">
    <location>
        <begin position="12"/>
        <end position="32"/>
    </location>
</feature>
<dbReference type="KEGG" id="hazt:108665681"/>
<evidence type="ECO:0000313" key="17">
    <source>
        <dbReference type="Proteomes" id="UP000694843"/>
    </source>
</evidence>
<evidence type="ECO:0000256" key="13">
    <source>
        <dbReference type="ARBA" id="ARBA00023180"/>
    </source>
</evidence>
<keyword evidence="6" id="KW-0217">Developmental protein</keyword>
<dbReference type="GO" id="GO:0007507">
    <property type="term" value="P:heart development"/>
    <property type="evidence" value="ECO:0007669"/>
    <property type="project" value="TreeGrafter"/>
</dbReference>
<protein>
    <submittedName>
        <fullName evidence="18">Uncharacterized protein LOC108665681</fullName>
    </submittedName>
</protein>
<organism evidence="17 18">
    <name type="scientific">Hyalella azteca</name>
    <name type="common">Amphipod</name>
    <dbReference type="NCBI Taxonomy" id="294128"/>
    <lineage>
        <taxon>Eukaryota</taxon>
        <taxon>Metazoa</taxon>
        <taxon>Ecdysozoa</taxon>
        <taxon>Arthropoda</taxon>
        <taxon>Crustacea</taxon>
        <taxon>Multicrustacea</taxon>
        <taxon>Malacostraca</taxon>
        <taxon>Eumalacostraca</taxon>
        <taxon>Peracarida</taxon>
        <taxon>Amphipoda</taxon>
        <taxon>Senticaudata</taxon>
        <taxon>Talitrida</taxon>
        <taxon>Talitroidea</taxon>
        <taxon>Hyalellidae</taxon>
        <taxon>Hyalella</taxon>
    </lineage>
</organism>
<evidence type="ECO:0000256" key="8">
    <source>
        <dbReference type="ARBA" id="ARBA00022692"/>
    </source>
</evidence>
<feature type="region of interest" description="Disordered" evidence="14">
    <location>
        <begin position="572"/>
        <end position="692"/>
    </location>
</feature>
<dbReference type="GeneID" id="108665681"/>
<evidence type="ECO:0000313" key="18">
    <source>
        <dbReference type="RefSeq" id="XP_018007947.2"/>
    </source>
</evidence>
<evidence type="ECO:0000256" key="9">
    <source>
        <dbReference type="ARBA" id="ARBA00022889"/>
    </source>
</evidence>
<feature type="compositionally biased region" description="Basic and acidic residues" evidence="14">
    <location>
        <begin position="629"/>
        <end position="641"/>
    </location>
</feature>
<comment type="subcellular location">
    <subcellularLocation>
        <location evidence="3">Cell junction</location>
        <location evidence="3">Tight junction</location>
    </subcellularLocation>
    <subcellularLocation>
        <location evidence="1">Lateral cell membrane</location>
    </subcellularLocation>
    <subcellularLocation>
        <location evidence="2">Membrane</location>
        <topology evidence="2">Multi-pass membrane protein</topology>
    </subcellularLocation>
</comment>
<evidence type="ECO:0000256" key="3">
    <source>
        <dbReference type="ARBA" id="ARBA00004435"/>
    </source>
</evidence>
<keyword evidence="5" id="KW-0796">Tight junction</keyword>
<gene>
    <name evidence="18" type="primary">LOC108665681</name>
</gene>
<keyword evidence="8 15" id="KW-0812">Transmembrane</keyword>
<evidence type="ECO:0000256" key="11">
    <source>
        <dbReference type="ARBA" id="ARBA00022989"/>
    </source>
</evidence>